<dbReference type="EnsemblMetazoa" id="AFUN006863-RA">
    <property type="protein sequence ID" value="AFUN006863-PA"/>
    <property type="gene ID" value="AFUN006863"/>
</dbReference>
<evidence type="ECO:0000256" key="8">
    <source>
        <dbReference type="ARBA" id="ARBA00023125"/>
    </source>
</evidence>
<reference evidence="13" key="1">
    <citation type="submission" date="2020-05" db="UniProtKB">
        <authorList>
            <consortium name="EnsemblMetazoa"/>
        </authorList>
    </citation>
    <scope>IDENTIFICATION</scope>
    <source>
        <strain evidence="13">FUMOZ</strain>
    </source>
</reference>
<feature type="domain" description="C2H2-type" evidence="12">
    <location>
        <begin position="564"/>
        <end position="591"/>
    </location>
</feature>
<keyword evidence="9" id="KW-0804">Transcription</keyword>
<evidence type="ECO:0000256" key="11">
    <source>
        <dbReference type="PROSITE-ProRule" id="PRU00042"/>
    </source>
</evidence>
<evidence type="ECO:0000313" key="13">
    <source>
        <dbReference type="EnsemblMetazoa" id="AFUN006863-PA"/>
    </source>
</evidence>
<feature type="domain" description="C2H2-type" evidence="12">
    <location>
        <begin position="159"/>
        <end position="182"/>
    </location>
</feature>
<dbReference type="InterPro" id="IPR036236">
    <property type="entry name" value="Znf_C2H2_sf"/>
</dbReference>
<evidence type="ECO:0000256" key="3">
    <source>
        <dbReference type="ARBA" id="ARBA00022723"/>
    </source>
</evidence>
<feature type="domain" description="C2H2-type" evidence="12">
    <location>
        <begin position="414"/>
        <end position="441"/>
    </location>
</feature>
<evidence type="ECO:0000259" key="12">
    <source>
        <dbReference type="PROSITE" id="PS50157"/>
    </source>
</evidence>
<dbReference type="AlphaFoldDB" id="A0A182RKU5"/>
<dbReference type="Pfam" id="PF00096">
    <property type="entry name" value="zf-C2H2"/>
    <property type="match status" value="6"/>
</dbReference>
<evidence type="ECO:0000256" key="10">
    <source>
        <dbReference type="ARBA" id="ARBA00023242"/>
    </source>
</evidence>
<feature type="domain" description="C2H2-type" evidence="12">
    <location>
        <begin position="535"/>
        <end position="562"/>
    </location>
</feature>
<dbReference type="PANTHER" id="PTHR24376:SF235">
    <property type="entry name" value="C2H2-TYPE DOMAIN-CONTAINING PROTEIN"/>
    <property type="match status" value="1"/>
</dbReference>
<dbReference type="SMART" id="SM00355">
    <property type="entry name" value="ZnF_C2H2"/>
    <property type="match status" value="16"/>
</dbReference>
<dbReference type="FunFam" id="3.30.160.60:FF:000052">
    <property type="entry name" value="zinc finger protein 546 isoform X1"/>
    <property type="match status" value="1"/>
</dbReference>
<keyword evidence="4" id="KW-0677">Repeat</keyword>
<keyword evidence="5 11" id="KW-0863">Zinc-finger</keyword>
<protein>
    <recommendedName>
        <fullName evidence="12">C2H2-type domain-containing protein</fullName>
    </recommendedName>
</protein>
<dbReference type="VEuPathDB" id="VectorBase:AFUN006863"/>
<comment type="function">
    <text evidence="1">May be involved in transcriptional regulation.</text>
</comment>
<dbReference type="FunFam" id="3.30.160.60:FF:000512">
    <property type="entry name" value="zinc finger protein 197 isoform X1"/>
    <property type="match status" value="1"/>
</dbReference>
<evidence type="ECO:0000256" key="9">
    <source>
        <dbReference type="ARBA" id="ARBA00023163"/>
    </source>
</evidence>
<dbReference type="FunFam" id="3.30.160.60:FF:003459">
    <property type="match status" value="1"/>
</dbReference>
<organism evidence="13">
    <name type="scientific">Anopheles funestus</name>
    <name type="common">African malaria mosquito</name>
    <dbReference type="NCBI Taxonomy" id="62324"/>
    <lineage>
        <taxon>Eukaryota</taxon>
        <taxon>Metazoa</taxon>
        <taxon>Ecdysozoa</taxon>
        <taxon>Arthropoda</taxon>
        <taxon>Hexapoda</taxon>
        <taxon>Insecta</taxon>
        <taxon>Pterygota</taxon>
        <taxon>Neoptera</taxon>
        <taxon>Endopterygota</taxon>
        <taxon>Diptera</taxon>
        <taxon>Nematocera</taxon>
        <taxon>Culicoidea</taxon>
        <taxon>Culicidae</taxon>
        <taxon>Anophelinae</taxon>
        <taxon>Anopheles</taxon>
    </lineage>
</organism>
<dbReference type="PROSITE" id="PS50157">
    <property type="entry name" value="ZINC_FINGER_C2H2_2"/>
    <property type="match status" value="9"/>
</dbReference>
<dbReference type="PANTHER" id="PTHR24376">
    <property type="entry name" value="ZINC FINGER PROTEIN"/>
    <property type="match status" value="1"/>
</dbReference>
<evidence type="ECO:0000256" key="4">
    <source>
        <dbReference type="ARBA" id="ARBA00022737"/>
    </source>
</evidence>
<feature type="domain" description="C2H2-type" evidence="12">
    <location>
        <begin position="592"/>
        <end position="619"/>
    </location>
</feature>
<dbReference type="GO" id="GO:0001228">
    <property type="term" value="F:DNA-binding transcription activator activity, RNA polymerase II-specific"/>
    <property type="evidence" value="ECO:0007669"/>
    <property type="project" value="TreeGrafter"/>
</dbReference>
<feature type="domain" description="C2H2-type" evidence="12">
    <location>
        <begin position="234"/>
        <end position="261"/>
    </location>
</feature>
<dbReference type="InterPro" id="IPR013087">
    <property type="entry name" value="Znf_C2H2_type"/>
</dbReference>
<dbReference type="GO" id="GO:0000978">
    <property type="term" value="F:RNA polymerase II cis-regulatory region sequence-specific DNA binding"/>
    <property type="evidence" value="ECO:0007669"/>
    <property type="project" value="TreeGrafter"/>
</dbReference>
<keyword evidence="8" id="KW-0238">DNA-binding</keyword>
<sequence length="634" mass="73175">MILRQFVTGSNAVEEIYIVKSECPTFVNETIENGSEPSCDLQDTAEQCVLTIIEATAVVNRRTDTSVTIANSDTNAVSIVKQCSEQPNEVSSQIQLSSDKNICQLCMVNFDTIAMLKQHLNKDHHHMLPFRCKSCASREIKNVLLLNKHFSQHDRNKLYKCSYCEARFESAMRRSVHQRRFHQEMVSIDSSVGRYTCRYCEKRFVGKANFDRHERNHDKQLALSGEANIFDFLYHCYVCSKQFTSKHALNEHLIVHVDRLPFRCGQCVSTSVIISSVRSLNKHVALHIEKKPIKCIYCAETFITVQECETHERLSHVELHLLPSEHSAAKKEEENESLQGCRSQLNNHNHTSGGTFRYECSFCNKSYSLLSTLRRHENVHTGNKQFICKICGKIFKKSSCLSQHERIHLDDVPYKCSYCGKGFKETIRLIEHRRIHTGEKPFQCDHCSMRFRLKSLLKAHAVKCTIIKQIAPAQDVQCEHCELVFPSNCLLIMHAMESHSQHMSVENKCRYCDMKLKPGKGLLEHELQHREPGVIECKQCGRIFKQRSNLRRHQRLHTMNAMPYKCDMCDKSFSQLSTMNAHRRVHTGEKPYKCELCGKSFQHTSTKNRHVRSHYKPSSKLFLTCASDRNAQAV</sequence>
<dbReference type="STRING" id="62324.A0A182RKU5"/>
<feature type="domain" description="C2H2-type" evidence="12">
    <location>
        <begin position="195"/>
        <end position="222"/>
    </location>
</feature>
<keyword evidence="3" id="KW-0479">Metal-binding</keyword>
<dbReference type="VEuPathDB" id="VectorBase:AFUN2_009776"/>
<keyword evidence="6" id="KW-0862">Zinc</keyword>
<feature type="domain" description="C2H2-type" evidence="12">
    <location>
        <begin position="358"/>
        <end position="385"/>
    </location>
</feature>
<dbReference type="GO" id="GO:0008270">
    <property type="term" value="F:zinc ion binding"/>
    <property type="evidence" value="ECO:0007669"/>
    <property type="project" value="UniProtKB-KW"/>
</dbReference>
<name>A0A182RKU5_ANOFN</name>
<evidence type="ECO:0000256" key="5">
    <source>
        <dbReference type="ARBA" id="ARBA00022771"/>
    </source>
</evidence>
<dbReference type="FunFam" id="3.30.160.60:FF:000097">
    <property type="entry name" value="Zinc finger protein"/>
    <property type="match status" value="1"/>
</dbReference>
<dbReference type="Pfam" id="PF12874">
    <property type="entry name" value="zf-met"/>
    <property type="match status" value="1"/>
</dbReference>
<dbReference type="Gene3D" id="3.30.160.60">
    <property type="entry name" value="Classic Zinc Finger"/>
    <property type="match status" value="10"/>
</dbReference>
<accession>A0A182RKU5</accession>
<dbReference type="FunFam" id="3.30.160.60:FF:000145">
    <property type="entry name" value="Zinc finger protein 574"/>
    <property type="match status" value="1"/>
</dbReference>
<keyword evidence="7" id="KW-0805">Transcription regulation</keyword>
<dbReference type="GO" id="GO:0030674">
    <property type="term" value="F:protein-macromolecule adaptor activity"/>
    <property type="evidence" value="ECO:0007669"/>
    <property type="project" value="UniProtKB-ARBA"/>
</dbReference>
<proteinExistence type="predicted"/>
<dbReference type="SUPFAM" id="SSF57667">
    <property type="entry name" value="beta-beta-alpha zinc fingers"/>
    <property type="match status" value="6"/>
</dbReference>
<evidence type="ECO:0000256" key="6">
    <source>
        <dbReference type="ARBA" id="ARBA00022833"/>
    </source>
</evidence>
<evidence type="ECO:0000256" key="2">
    <source>
        <dbReference type="ARBA" id="ARBA00004123"/>
    </source>
</evidence>
<feature type="domain" description="C2H2-type" evidence="12">
    <location>
        <begin position="386"/>
        <end position="413"/>
    </location>
</feature>
<dbReference type="GO" id="GO:0005634">
    <property type="term" value="C:nucleus"/>
    <property type="evidence" value="ECO:0007669"/>
    <property type="project" value="UniProtKB-SubCell"/>
</dbReference>
<comment type="subcellular location">
    <subcellularLocation>
        <location evidence="2">Nucleus</location>
    </subcellularLocation>
</comment>
<dbReference type="FunFam" id="3.30.160.60:FF:000624">
    <property type="entry name" value="zinc finger protein 697"/>
    <property type="match status" value="1"/>
</dbReference>
<dbReference type="FunFam" id="3.30.160.60:FF:000688">
    <property type="entry name" value="zinc finger protein 197 isoform X1"/>
    <property type="match status" value="1"/>
</dbReference>
<dbReference type="PROSITE" id="PS00028">
    <property type="entry name" value="ZINC_FINGER_C2H2_1"/>
    <property type="match status" value="12"/>
</dbReference>
<evidence type="ECO:0000256" key="7">
    <source>
        <dbReference type="ARBA" id="ARBA00023015"/>
    </source>
</evidence>
<evidence type="ECO:0000256" key="1">
    <source>
        <dbReference type="ARBA" id="ARBA00003767"/>
    </source>
</evidence>
<keyword evidence="10" id="KW-0539">Nucleus</keyword>